<dbReference type="InterPro" id="IPR019734">
    <property type="entry name" value="TPR_rpt"/>
</dbReference>
<keyword evidence="2" id="KW-0963">Cytoplasm</keyword>
<protein>
    <submittedName>
        <fullName evidence="4">Uncharacterized protein</fullName>
    </submittedName>
</protein>
<dbReference type="Pfam" id="PF13424">
    <property type="entry name" value="TPR_12"/>
    <property type="match status" value="1"/>
</dbReference>
<dbReference type="GO" id="GO:0005092">
    <property type="term" value="F:GDP-dissociation inhibitor activity"/>
    <property type="evidence" value="ECO:0007669"/>
    <property type="project" value="TreeGrafter"/>
</dbReference>
<dbReference type="AlphaFoldDB" id="A0A0F9QH80"/>
<dbReference type="Gene3D" id="1.25.40.10">
    <property type="entry name" value="Tetratricopeptide repeat domain"/>
    <property type="match status" value="1"/>
</dbReference>
<evidence type="ECO:0000256" key="1">
    <source>
        <dbReference type="ARBA" id="ARBA00004496"/>
    </source>
</evidence>
<reference evidence="4" key="1">
    <citation type="journal article" date="2015" name="Nature">
        <title>Complex archaea that bridge the gap between prokaryotes and eukaryotes.</title>
        <authorList>
            <person name="Spang A."/>
            <person name="Saw J.H."/>
            <person name="Jorgensen S.L."/>
            <person name="Zaremba-Niedzwiedzka K."/>
            <person name="Martijn J."/>
            <person name="Lind A.E."/>
            <person name="van Eijk R."/>
            <person name="Schleper C."/>
            <person name="Guy L."/>
            <person name="Ettema T.J."/>
        </authorList>
    </citation>
    <scope>NUCLEOTIDE SEQUENCE</scope>
</reference>
<dbReference type="PANTHER" id="PTHR45954">
    <property type="entry name" value="LD33695P"/>
    <property type="match status" value="1"/>
</dbReference>
<sequence length="548" mass="62804">MSEIKLEKKEKPEDLIRAKQLLNEYKLDEADQIINKFEKKGGHTRYNIVLCHSLKCELLCERDLLEDAVKFAEQTYKESLGLENNLLSVDILLIMALALLRQFQGPTDKAHDIIKQGEELLKTLTLKLPAEYKQRKAYIAFLKGWAYEQKSKADSAVKQFELSISLREELGAKKEIALSLVGIAHVFMYRKSDFDRALKYLKQGLAFAEESGNKNVIGYCLYYMAGVHLVKGDLDRSIMLYEQSLIINNKINNKIMMGRVLSSLGGSYAMIGELNRSIRFYEQSLELFKEYNYKFLMVGVFNNLSESYRMKGELDRALECIEQSVGLSRELGVLRPLAFNYNLLIQILIDMGDLERARNSLRDLKQLNSQLKDKIVNLMYLFDKALLLKTSPRARNRVKAEELLRQILEEEDLRIVILLKVLLNLCELLLVELQMTNEVEILEEIKPFITQLLNLSDKSHSFWILGEIYLLQAKLALISLNLEEARRLLTRALNGSLNVTSPPATAIINKVSTGATEDVTFSDTPTTELLIMANALIWLNQNDKFQDI</sequence>
<evidence type="ECO:0000256" key="2">
    <source>
        <dbReference type="ARBA" id="ARBA00022490"/>
    </source>
</evidence>
<dbReference type="SUPFAM" id="SSF48452">
    <property type="entry name" value="TPR-like"/>
    <property type="match status" value="2"/>
</dbReference>
<dbReference type="InterPro" id="IPR052386">
    <property type="entry name" value="GPSM"/>
</dbReference>
<dbReference type="PANTHER" id="PTHR45954:SF1">
    <property type="entry name" value="LD33695P"/>
    <property type="match status" value="1"/>
</dbReference>
<gene>
    <name evidence="4" type="ORF">LCGC14_1094910</name>
</gene>
<comment type="subcellular location">
    <subcellularLocation>
        <location evidence="1">Cytoplasm</location>
    </subcellularLocation>
</comment>
<evidence type="ECO:0000256" key="3">
    <source>
        <dbReference type="ARBA" id="ARBA00022737"/>
    </source>
</evidence>
<feature type="non-terminal residue" evidence="4">
    <location>
        <position position="548"/>
    </location>
</feature>
<dbReference type="GO" id="GO:0001965">
    <property type="term" value="F:G-protein alpha-subunit binding"/>
    <property type="evidence" value="ECO:0007669"/>
    <property type="project" value="TreeGrafter"/>
</dbReference>
<organism evidence="4">
    <name type="scientific">marine sediment metagenome</name>
    <dbReference type="NCBI Taxonomy" id="412755"/>
    <lineage>
        <taxon>unclassified sequences</taxon>
        <taxon>metagenomes</taxon>
        <taxon>ecological metagenomes</taxon>
    </lineage>
</organism>
<dbReference type="GO" id="GO:0000132">
    <property type="term" value="P:establishment of mitotic spindle orientation"/>
    <property type="evidence" value="ECO:0007669"/>
    <property type="project" value="TreeGrafter"/>
</dbReference>
<dbReference type="EMBL" id="LAZR01004887">
    <property type="protein sequence ID" value="KKN04683.1"/>
    <property type="molecule type" value="Genomic_DNA"/>
</dbReference>
<dbReference type="InterPro" id="IPR011990">
    <property type="entry name" value="TPR-like_helical_dom_sf"/>
</dbReference>
<keyword evidence="3" id="KW-0677">Repeat</keyword>
<dbReference type="PROSITE" id="PS50005">
    <property type="entry name" value="TPR"/>
    <property type="match status" value="1"/>
</dbReference>
<evidence type="ECO:0000313" key="4">
    <source>
        <dbReference type="EMBL" id="KKN04683.1"/>
    </source>
</evidence>
<proteinExistence type="predicted"/>
<accession>A0A0F9QH80</accession>
<dbReference type="GO" id="GO:0005938">
    <property type="term" value="C:cell cortex"/>
    <property type="evidence" value="ECO:0007669"/>
    <property type="project" value="TreeGrafter"/>
</dbReference>
<comment type="caution">
    <text evidence="4">The sequence shown here is derived from an EMBL/GenBank/DDBJ whole genome shotgun (WGS) entry which is preliminary data.</text>
</comment>
<dbReference type="SMART" id="SM00028">
    <property type="entry name" value="TPR"/>
    <property type="match status" value="5"/>
</dbReference>
<name>A0A0F9QH80_9ZZZZ</name>